<dbReference type="InterPro" id="IPR001309">
    <property type="entry name" value="Pept_C14_p20"/>
</dbReference>
<dbReference type="InterPro" id="IPR002398">
    <property type="entry name" value="Pept_C14"/>
</dbReference>
<feature type="domain" description="Caspase family p20" evidence="5">
    <location>
        <begin position="232"/>
        <end position="358"/>
    </location>
</feature>
<feature type="domain" description="Caspase family p10" evidence="4">
    <location>
        <begin position="376"/>
        <end position="456"/>
    </location>
</feature>
<sequence>MCKGYSYILKGQINAQTESKNKYLRSASTRSKFSLWLSNIQYTFYTVNQRISDSEYFTEDMNNIQIRSAQFYRYMGCEKCSTAIHYRDKKDGKYYCKRCLKKAGPRNRKVCLVLRNMVLQDSEGTPQGGFVCYSKGYEKLVKAAEIEKICESKTDVLARKKAKALAGVVVNVRIKHQRPTGSTTGRTEPSLIVEVLSIITETPSSEEEDSDGSCNENGGNDNEGQYPMISNPVGFALIVNMNFKESVTGKHRRGAEEDVKALKALFQSLNITAIVHEDITSRQLKSEIVEFKDMLSKKDASCCFVVFMSHGILYNVKMADDQRVNVFTDIMDHFSERNFVGFCGKPKIFVFQACNNFSENDLTDVSFLRDSTDMYSDMLYVTASLPGIKATRNKTKGSYFIQTFVKLLKRLAGNRDLENILYKIQEEMRDMRFGKERKRNIPMYSPILFRKFNFRLDRIETGISFGFGAFASGKGASIVKIPSGVNRLFTSSGFTVSGNVKDLETSWYNLELPSSDFFSSLA</sequence>
<dbReference type="Pfam" id="PF00656">
    <property type="entry name" value="Peptidase_C14"/>
    <property type="match status" value="1"/>
</dbReference>
<dbReference type="Proteomes" id="UP000094527">
    <property type="component" value="Unassembled WGS sequence"/>
</dbReference>
<dbReference type="AlphaFoldDB" id="A0A1D2N6F5"/>
<dbReference type="PANTHER" id="PTHR10454:SF244">
    <property type="entry name" value="CASPASE-6-LIKE"/>
    <property type="match status" value="1"/>
</dbReference>
<dbReference type="PROSITE" id="PS50207">
    <property type="entry name" value="CASPASE_P10"/>
    <property type="match status" value="1"/>
</dbReference>
<dbReference type="InterPro" id="IPR011600">
    <property type="entry name" value="Pept_C14_caspase"/>
</dbReference>
<dbReference type="GO" id="GO:0006508">
    <property type="term" value="P:proteolysis"/>
    <property type="evidence" value="ECO:0007669"/>
    <property type="project" value="InterPro"/>
</dbReference>
<comment type="caution">
    <text evidence="6">The sequence shown here is derived from an EMBL/GenBank/DDBJ whole genome shotgun (WGS) entry which is preliminary data.</text>
</comment>
<dbReference type="GO" id="GO:0043525">
    <property type="term" value="P:positive regulation of neuron apoptotic process"/>
    <property type="evidence" value="ECO:0007669"/>
    <property type="project" value="TreeGrafter"/>
</dbReference>
<dbReference type="STRING" id="48709.A0A1D2N6F5"/>
<evidence type="ECO:0000313" key="6">
    <source>
        <dbReference type="EMBL" id="ODN00812.1"/>
    </source>
</evidence>
<dbReference type="PROSITE" id="PS50208">
    <property type="entry name" value="CASPASE_P20"/>
    <property type="match status" value="1"/>
</dbReference>
<accession>A0A1D2N6F5</accession>
<dbReference type="InterPro" id="IPR029030">
    <property type="entry name" value="Caspase-like_dom_sf"/>
</dbReference>
<comment type="similarity">
    <text evidence="1 2">Belongs to the peptidase C14A family.</text>
</comment>
<evidence type="ECO:0000313" key="7">
    <source>
        <dbReference type="Proteomes" id="UP000094527"/>
    </source>
</evidence>
<dbReference type="Gene3D" id="3.30.70.1470">
    <property type="entry name" value="Caspase-like"/>
    <property type="match status" value="1"/>
</dbReference>
<dbReference type="SUPFAM" id="SSF52129">
    <property type="entry name" value="Caspase-like"/>
    <property type="match status" value="1"/>
</dbReference>
<evidence type="ECO:0000256" key="2">
    <source>
        <dbReference type="RuleBase" id="RU003971"/>
    </source>
</evidence>
<evidence type="ECO:0000256" key="1">
    <source>
        <dbReference type="ARBA" id="ARBA00010134"/>
    </source>
</evidence>
<dbReference type="SMART" id="SM00115">
    <property type="entry name" value="CASc"/>
    <property type="match status" value="1"/>
</dbReference>
<evidence type="ECO:0000256" key="3">
    <source>
        <dbReference type="SAM" id="MobiDB-lite"/>
    </source>
</evidence>
<dbReference type="GO" id="GO:0005829">
    <property type="term" value="C:cytosol"/>
    <property type="evidence" value="ECO:0007669"/>
    <property type="project" value="TreeGrafter"/>
</dbReference>
<organism evidence="6 7">
    <name type="scientific">Orchesella cincta</name>
    <name type="common">Springtail</name>
    <name type="synonym">Podura cincta</name>
    <dbReference type="NCBI Taxonomy" id="48709"/>
    <lineage>
        <taxon>Eukaryota</taxon>
        <taxon>Metazoa</taxon>
        <taxon>Ecdysozoa</taxon>
        <taxon>Arthropoda</taxon>
        <taxon>Hexapoda</taxon>
        <taxon>Collembola</taxon>
        <taxon>Entomobryomorpha</taxon>
        <taxon>Entomobryoidea</taxon>
        <taxon>Orchesellidae</taxon>
        <taxon>Orchesellinae</taxon>
        <taxon>Orchesella</taxon>
    </lineage>
</organism>
<dbReference type="InterPro" id="IPR002138">
    <property type="entry name" value="Pept_C14_p10"/>
</dbReference>
<dbReference type="GO" id="GO:0006915">
    <property type="term" value="P:apoptotic process"/>
    <property type="evidence" value="ECO:0007669"/>
    <property type="project" value="TreeGrafter"/>
</dbReference>
<dbReference type="EMBL" id="LJIJ01000185">
    <property type="protein sequence ID" value="ODN00812.1"/>
    <property type="molecule type" value="Genomic_DNA"/>
</dbReference>
<dbReference type="OrthoDB" id="6097640at2759"/>
<dbReference type="Gene3D" id="3.40.50.1460">
    <property type="match status" value="1"/>
</dbReference>
<dbReference type="PANTHER" id="PTHR10454">
    <property type="entry name" value="CASPASE"/>
    <property type="match status" value="1"/>
</dbReference>
<evidence type="ECO:0000259" key="4">
    <source>
        <dbReference type="PROSITE" id="PS50207"/>
    </source>
</evidence>
<feature type="compositionally biased region" description="Polar residues" evidence="3">
    <location>
        <begin position="212"/>
        <end position="223"/>
    </location>
</feature>
<feature type="region of interest" description="Disordered" evidence="3">
    <location>
        <begin position="202"/>
        <end position="225"/>
    </location>
</feature>
<reference evidence="6 7" key="1">
    <citation type="journal article" date="2016" name="Genome Biol. Evol.">
        <title>Gene Family Evolution Reflects Adaptation to Soil Environmental Stressors in the Genome of the Collembolan Orchesella cincta.</title>
        <authorList>
            <person name="Faddeeva-Vakhrusheva A."/>
            <person name="Derks M.F."/>
            <person name="Anvar S.Y."/>
            <person name="Agamennone V."/>
            <person name="Suring W."/>
            <person name="Smit S."/>
            <person name="van Straalen N.M."/>
            <person name="Roelofs D."/>
        </authorList>
    </citation>
    <scope>NUCLEOTIDE SEQUENCE [LARGE SCALE GENOMIC DNA]</scope>
    <source>
        <tissue evidence="6">Mixed pool</tissue>
    </source>
</reference>
<protein>
    <submittedName>
        <fullName evidence="6">Caspase-14</fullName>
    </submittedName>
</protein>
<name>A0A1D2N6F5_ORCCI</name>
<dbReference type="GO" id="GO:0004197">
    <property type="term" value="F:cysteine-type endopeptidase activity"/>
    <property type="evidence" value="ECO:0007669"/>
    <property type="project" value="InterPro"/>
</dbReference>
<keyword evidence="7" id="KW-1185">Reference proteome</keyword>
<dbReference type="InterPro" id="IPR015917">
    <property type="entry name" value="Pept_C14A"/>
</dbReference>
<proteinExistence type="inferred from homology"/>
<gene>
    <name evidence="6" type="ORF">Ocin01_05869</name>
</gene>
<evidence type="ECO:0000259" key="5">
    <source>
        <dbReference type="PROSITE" id="PS50208"/>
    </source>
</evidence>